<keyword evidence="1" id="KW-1133">Transmembrane helix</keyword>
<keyword evidence="1" id="KW-0472">Membrane</keyword>
<gene>
    <name evidence="2" type="ORF">MKY91_16645</name>
</gene>
<keyword evidence="3" id="KW-1185">Reference proteome</keyword>
<dbReference type="RefSeq" id="WP_343131409.1">
    <property type="nucleotide sequence ID" value="NZ_JBCITK010000001.1"/>
</dbReference>
<protein>
    <submittedName>
        <fullName evidence="2">Uncharacterized protein</fullName>
    </submittedName>
</protein>
<evidence type="ECO:0000313" key="3">
    <source>
        <dbReference type="Proteomes" id="UP001418796"/>
    </source>
</evidence>
<reference evidence="2 3" key="1">
    <citation type="submission" date="2024-03" db="EMBL/GenBank/DDBJ databases">
        <title>Bacilli Hybrid Assemblies.</title>
        <authorList>
            <person name="Kovac J."/>
        </authorList>
    </citation>
    <scope>NUCLEOTIDE SEQUENCE [LARGE SCALE GENOMIC DNA]</scope>
    <source>
        <strain evidence="2 3">FSL R7-0666</strain>
    </source>
</reference>
<organism evidence="2 3">
    <name type="scientific">Alkalicoccobacillus gibsonii</name>
    <dbReference type="NCBI Taxonomy" id="79881"/>
    <lineage>
        <taxon>Bacteria</taxon>
        <taxon>Bacillati</taxon>
        <taxon>Bacillota</taxon>
        <taxon>Bacilli</taxon>
        <taxon>Bacillales</taxon>
        <taxon>Bacillaceae</taxon>
        <taxon>Alkalicoccobacillus</taxon>
    </lineage>
</organism>
<proteinExistence type="predicted"/>
<accession>A0ABU9VLS1</accession>
<feature type="transmembrane region" description="Helical" evidence="1">
    <location>
        <begin position="61"/>
        <end position="89"/>
    </location>
</feature>
<comment type="caution">
    <text evidence="2">The sequence shown here is derived from an EMBL/GenBank/DDBJ whole genome shotgun (WGS) entry which is preliminary data.</text>
</comment>
<evidence type="ECO:0000313" key="2">
    <source>
        <dbReference type="EMBL" id="MEN0644784.1"/>
    </source>
</evidence>
<name>A0ABU9VLS1_9BACI</name>
<dbReference type="Proteomes" id="UP001418796">
    <property type="component" value="Unassembled WGS sequence"/>
</dbReference>
<evidence type="ECO:0000256" key="1">
    <source>
        <dbReference type="SAM" id="Phobius"/>
    </source>
</evidence>
<feature type="transmembrane region" description="Helical" evidence="1">
    <location>
        <begin position="16"/>
        <end position="49"/>
    </location>
</feature>
<sequence length="106" mass="11237">MSTSRILKWISGGGEAILAIPIIGGLLVISSYYTVLPLMLALHITTLILSNKDGGDTYPSILGIVTSCIAWIPIVGFIMHMVTAILLLINAGKRDSASVKEMNGPL</sequence>
<dbReference type="EMBL" id="JBCITK010000001">
    <property type="protein sequence ID" value="MEN0644784.1"/>
    <property type="molecule type" value="Genomic_DNA"/>
</dbReference>
<keyword evidence="1" id="KW-0812">Transmembrane</keyword>